<comment type="caution">
    <text evidence="2">The sequence shown here is derived from an EMBL/GenBank/DDBJ whole genome shotgun (WGS) entry which is preliminary data.</text>
</comment>
<organism evidence="2">
    <name type="scientific">marine sediment metagenome</name>
    <dbReference type="NCBI Taxonomy" id="412755"/>
    <lineage>
        <taxon>unclassified sequences</taxon>
        <taxon>metagenomes</taxon>
        <taxon>ecological metagenomes</taxon>
    </lineage>
</organism>
<dbReference type="InterPro" id="IPR025668">
    <property type="entry name" value="Tnp_DDE_dom"/>
</dbReference>
<dbReference type="SUPFAM" id="SSF53098">
    <property type="entry name" value="Ribonuclease H-like"/>
    <property type="match status" value="1"/>
</dbReference>
<accession>A0A0F9G8Y1</accession>
<dbReference type="EMBL" id="LAZR01021001">
    <property type="protein sequence ID" value="KKL86836.1"/>
    <property type="molecule type" value="Genomic_DNA"/>
</dbReference>
<evidence type="ECO:0000313" key="2">
    <source>
        <dbReference type="EMBL" id="KKL86836.1"/>
    </source>
</evidence>
<reference evidence="2" key="1">
    <citation type="journal article" date="2015" name="Nature">
        <title>Complex archaea that bridge the gap between prokaryotes and eukaryotes.</title>
        <authorList>
            <person name="Spang A."/>
            <person name="Saw J.H."/>
            <person name="Jorgensen S.L."/>
            <person name="Zaremba-Niedzwiedzka K."/>
            <person name="Martijn J."/>
            <person name="Lind A.E."/>
            <person name="van Eijk R."/>
            <person name="Schleper C."/>
            <person name="Guy L."/>
            <person name="Ettema T.J."/>
        </authorList>
    </citation>
    <scope>NUCLEOTIDE SEQUENCE</scope>
</reference>
<protein>
    <recommendedName>
        <fullName evidence="1">Transposase DDE domain-containing protein</fullName>
    </recommendedName>
</protein>
<evidence type="ECO:0000259" key="1">
    <source>
        <dbReference type="Pfam" id="PF13701"/>
    </source>
</evidence>
<dbReference type="AlphaFoldDB" id="A0A0F9G8Y1"/>
<gene>
    <name evidence="2" type="ORF">LCGC14_1940730</name>
</gene>
<dbReference type="InterPro" id="IPR047960">
    <property type="entry name" value="Transpos_IS1380"/>
</dbReference>
<dbReference type="InterPro" id="IPR012337">
    <property type="entry name" value="RNaseH-like_sf"/>
</dbReference>
<feature type="domain" description="Transposase DDE" evidence="1">
    <location>
        <begin position="13"/>
        <end position="441"/>
    </location>
</feature>
<dbReference type="Pfam" id="PF13701">
    <property type="entry name" value="DDE_Tnp_1_4"/>
    <property type="match status" value="1"/>
</dbReference>
<sequence length="449" mass="51996">MTKCTTKSLDFASLGRKKIQADFAGGQLTSDAGSLLLREVDKRIGLIDAINACIPDPRDQRYVQHSQRTMLAQRILAIALGYEDLNDHQTLRNDWLFQTATERGIDPEQALASTPTLWRLEDRVSQESMVKIAEVFIDLWLKSYKQPPTQIILDFDATDTPLYGQQEDRFFHGYYDCYCYLPLYVFCGDQLLVPYLRPSKIDAAKHSRAILKLLVDKIRQVFPGVQIIIRADSGFCRHKMMRWCDRNGIYYLLGIAKNSVLLEKAQPWTIPAKWHYERTEQKQRLFGIFSYAASTWDRQRRVIVKAEHSSHGENPRFVVTNLPGEEQFLYDQVYCQRGDMENRIKEQQLYLFADRASSHDFLANQFRLILSSAAYVLMETLRREGLKNTKMEKAQAHTIRNKLLKVAAVIQVSTRRIVFHLASGYPYKELFVKLLAHLTRQPIPVFGFS</sequence>
<name>A0A0F9G8Y1_9ZZZZ</name>
<dbReference type="NCBIfam" id="NF033539">
    <property type="entry name" value="transpos_IS1380"/>
    <property type="match status" value="1"/>
</dbReference>
<proteinExistence type="predicted"/>